<evidence type="ECO:0000256" key="1">
    <source>
        <dbReference type="SAM" id="MobiDB-lite"/>
    </source>
</evidence>
<gene>
    <name evidence="2" type="ORF">HMPREF1577_01283</name>
</gene>
<comment type="caution">
    <text evidence="2">The sequence shown here is derived from an EMBL/GenBank/DDBJ whole genome shotgun (WGS) entry which is preliminary data.</text>
</comment>
<dbReference type="Proteomes" id="UP000015779">
    <property type="component" value="Unassembled WGS sequence"/>
</dbReference>
<protein>
    <submittedName>
        <fullName evidence="2">Uncharacterized protein</fullName>
    </submittedName>
</protein>
<dbReference type="EMBL" id="ATJN01000107">
    <property type="protein sequence ID" value="EPI49962.1"/>
    <property type="molecule type" value="Genomic_DNA"/>
</dbReference>
<dbReference type="HOGENOM" id="CLU_158312_1_0_11"/>
<name>T2PJ34_9BIFI</name>
<dbReference type="AlphaFoldDB" id="T2PJ34"/>
<sequence>MAENIAANMAENESQIAEGSQQIAANTSNSQWRSMSNRINKVAPSATLAVDGKAKAMKAAG</sequence>
<feature type="compositionally biased region" description="Polar residues" evidence="1">
    <location>
        <begin position="14"/>
        <end position="35"/>
    </location>
</feature>
<reference evidence="2 3" key="1">
    <citation type="submission" date="2013-06" db="EMBL/GenBank/DDBJ databases">
        <authorList>
            <person name="Weinstock G."/>
            <person name="Sodergren E."/>
            <person name="Lobos E.A."/>
            <person name="Fulton L."/>
            <person name="Fulton R."/>
            <person name="Courtney L."/>
            <person name="Fronick C."/>
            <person name="O'Laughlin M."/>
            <person name="Godfrey J."/>
            <person name="Wilson R.M."/>
            <person name="Miner T."/>
            <person name="Farmer C."/>
            <person name="Delehaunty K."/>
            <person name="Cordes M."/>
            <person name="Minx P."/>
            <person name="Tomlinson C."/>
            <person name="Chen J."/>
            <person name="Wollam A."/>
            <person name="Pepin K.H."/>
            <person name="Bhonagiri V."/>
            <person name="Zhang X."/>
            <person name="Warren W."/>
            <person name="Mitreva M."/>
            <person name="Mardis E.R."/>
            <person name="Wilson R.K."/>
        </authorList>
    </citation>
    <scope>NUCLEOTIDE SEQUENCE [LARGE SCALE GENOMIC DNA]</scope>
    <source>
        <strain evidence="2 3">JCP8017A</strain>
    </source>
</reference>
<organism evidence="2 3">
    <name type="scientific">Gardnerella pickettii JCP8017A</name>
    <dbReference type="NCBI Taxonomy" id="1261062"/>
    <lineage>
        <taxon>Bacteria</taxon>
        <taxon>Bacillati</taxon>
        <taxon>Actinomycetota</taxon>
        <taxon>Actinomycetes</taxon>
        <taxon>Bifidobacteriales</taxon>
        <taxon>Bifidobacteriaceae</taxon>
        <taxon>Gardnerella</taxon>
        <taxon>Gardnerella pickettii</taxon>
    </lineage>
</organism>
<accession>T2PJ34</accession>
<proteinExistence type="predicted"/>
<feature type="compositionally biased region" description="Low complexity" evidence="1">
    <location>
        <begin position="1"/>
        <end position="13"/>
    </location>
</feature>
<evidence type="ECO:0000313" key="2">
    <source>
        <dbReference type="EMBL" id="EPI49962.1"/>
    </source>
</evidence>
<evidence type="ECO:0000313" key="3">
    <source>
        <dbReference type="Proteomes" id="UP000015779"/>
    </source>
</evidence>
<feature type="non-terminal residue" evidence="2">
    <location>
        <position position="61"/>
    </location>
</feature>
<feature type="region of interest" description="Disordered" evidence="1">
    <location>
        <begin position="1"/>
        <end position="35"/>
    </location>
</feature>